<proteinExistence type="predicted"/>
<name>A0A4Y2G9K0_ARAVE</name>
<organism evidence="1 2">
    <name type="scientific">Araneus ventricosus</name>
    <name type="common">Orbweaver spider</name>
    <name type="synonym">Epeira ventricosa</name>
    <dbReference type="NCBI Taxonomy" id="182803"/>
    <lineage>
        <taxon>Eukaryota</taxon>
        <taxon>Metazoa</taxon>
        <taxon>Ecdysozoa</taxon>
        <taxon>Arthropoda</taxon>
        <taxon>Chelicerata</taxon>
        <taxon>Arachnida</taxon>
        <taxon>Araneae</taxon>
        <taxon>Araneomorphae</taxon>
        <taxon>Entelegynae</taxon>
        <taxon>Araneoidea</taxon>
        <taxon>Araneidae</taxon>
        <taxon>Araneus</taxon>
    </lineage>
</organism>
<gene>
    <name evidence="1" type="ORF">AVEN_135004_1</name>
</gene>
<evidence type="ECO:0000313" key="1">
    <source>
        <dbReference type="EMBL" id="GBM48624.1"/>
    </source>
</evidence>
<dbReference type="OrthoDB" id="6472660at2759"/>
<accession>A0A4Y2G9K0</accession>
<keyword evidence="2" id="KW-1185">Reference proteome</keyword>
<protein>
    <submittedName>
        <fullName evidence="1">Uncharacterized protein</fullName>
    </submittedName>
</protein>
<reference evidence="1 2" key="1">
    <citation type="journal article" date="2019" name="Sci. Rep.">
        <title>Orb-weaving spider Araneus ventricosus genome elucidates the spidroin gene catalogue.</title>
        <authorList>
            <person name="Kono N."/>
            <person name="Nakamura H."/>
            <person name="Ohtoshi R."/>
            <person name="Moran D.A.P."/>
            <person name="Shinohara A."/>
            <person name="Yoshida Y."/>
            <person name="Fujiwara M."/>
            <person name="Mori M."/>
            <person name="Tomita M."/>
            <person name="Arakawa K."/>
        </authorList>
    </citation>
    <scope>NUCLEOTIDE SEQUENCE [LARGE SCALE GENOMIC DNA]</scope>
</reference>
<dbReference type="Proteomes" id="UP000499080">
    <property type="component" value="Unassembled WGS sequence"/>
</dbReference>
<dbReference type="AlphaFoldDB" id="A0A4Y2G9K0"/>
<evidence type="ECO:0000313" key="2">
    <source>
        <dbReference type="Proteomes" id="UP000499080"/>
    </source>
</evidence>
<dbReference type="EMBL" id="BGPR01001222">
    <property type="protein sequence ID" value="GBM48624.1"/>
    <property type="molecule type" value="Genomic_DNA"/>
</dbReference>
<comment type="caution">
    <text evidence="1">The sequence shown here is derived from an EMBL/GenBank/DDBJ whole genome shotgun (WGS) entry which is preliminary data.</text>
</comment>
<sequence>MSDSPISTLQETAAMKVAVSLHNDREIRQWSKFAPREVATAEWHDLITSKISELSLPTLLHKRMFEVASPVCLFMVQLHAVHSEISSMFGRPCQCLNGILESSVFRTSDGLFDVMKTVERLVENHRIDMAFRFTMACEFQLDKCIGPLFEQLTFDIKLRFSQENMLDRQKFTFRIINFGPSVFVLVRRPLRSHEPVLANLLLKLTEK</sequence>